<proteinExistence type="predicted"/>
<accession>A0AAE9DSA1</accession>
<dbReference type="AlphaFoldDB" id="A0AAE9DSA1"/>
<dbReference type="EMBL" id="CP090891">
    <property type="protein sequence ID" value="ULU09645.1"/>
    <property type="molecule type" value="Genomic_DNA"/>
</dbReference>
<reference evidence="1 2" key="1">
    <citation type="submission" date="2022-05" db="EMBL/GenBank/DDBJ databases">
        <title>Chromosome-level reference genomes for two strains of Caenorhabditis briggsae: an improved platform for comparative genomics.</title>
        <authorList>
            <person name="Stevens L."/>
            <person name="Andersen E.C."/>
        </authorList>
    </citation>
    <scope>NUCLEOTIDE SEQUENCE [LARGE SCALE GENOMIC DNA]</scope>
    <source>
        <strain evidence="1">QX1410_ONT</strain>
        <tissue evidence="1">Whole-organism</tissue>
    </source>
</reference>
<evidence type="ECO:0000313" key="1">
    <source>
        <dbReference type="EMBL" id="ULU09645.1"/>
    </source>
</evidence>
<evidence type="ECO:0000313" key="2">
    <source>
        <dbReference type="Proteomes" id="UP000827892"/>
    </source>
</evidence>
<gene>
    <name evidence="1" type="ORF">L3Y34_014203</name>
</gene>
<organism evidence="1 2">
    <name type="scientific">Caenorhabditis briggsae</name>
    <dbReference type="NCBI Taxonomy" id="6238"/>
    <lineage>
        <taxon>Eukaryota</taxon>
        <taxon>Metazoa</taxon>
        <taxon>Ecdysozoa</taxon>
        <taxon>Nematoda</taxon>
        <taxon>Chromadorea</taxon>
        <taxon>Rhabditida</taxon>
        <taxon>Rhabditina</taxon>
        <taxon>Rhabditomorpha</taxon>
        <taxon>Rhabditoidea</taxon>
        <taxon>Rhabditidae</taxon>
        <taxon>Peloderinae</taxon>
        <taxon>Caenorhabditis</taxon>
    </lineage>
</organism>
<name>A0AAE9DSA1_CAEBR</name>
<dbReference type="Proteomes" id="UP000827892">
    <property type="component" value="Chromosome I"/>
</dbReference>
<protein>
    <submittedName>
        <fullName evidence="1">Uncharacterized protein</fullName>
    </submittedName>
</protein>
<sequence length="316" mass="36726">MVKLLTSSECTFQCFQIEPRKSIRPRSTSIWQVVSSLDGYTVRKLKDFVQSLIGKRQFGNMVHDLFMETVARIPFEMHAYPAAKEHRIRVLQLCIRPAYVYFERPQRKRQGDEKTTGHWYCCVAKRQIQKGEFIATFVGTLCGPLTANGLKAGTINVRYSYTATNKNSIKQVTKLLKSKEYVRYLRKAYHSDMIIDRERQLHAVLQLQLPTKLNNCEGLFWKSTCIDSCRVDSTVASNRDIVANKDELSKEVNNFIETRGGRKVFQQIVRERAIQFLKNKSESDIAWTYEHVVEIENGIRLLLEQDEESDSDYDDF</sequence>